<dbReference type="InterPro" id="IPR018496">
    <property type="entry name" value="PsdUridine_synth_RsuA/RluB_CS"/>
</dbReference>
<evidence type="ECO:0000256" key="2">
    <source>
        <dbReference type="ARBA" id="ARBA00008348"/>
    </source>
</evidence>
<dbReference type="RefSeq" id="WP_200339719.1">
    <property type="nucleotide sequence ID" value="NZ_NRRL01000008.1"/>
</dbReference>
<dbReference type="Proteomes" id="UP001296873">
    <property type="component" value="Unassembled WGS sequence"/>
</dbReference>
<dbReference type="PROSITE" id="PS01149">
    <property type="entry name" value="PSI_RSU"/>
    <property type="match status" value="1"/>
</dbReference>
<sequence length="314" mass="34720">MSDKTDDTGAADGAAAQRVAKLIARAGVCSRREAERLIEQRRVAVDDQTLTTPAVTVDDPQRITIDGERLPQPEPTRIFRFHKPSGVVTTERDPEGRRTIYEVLPDGLPRLMPVGRLDLTSEGLLLLTNDGALKRRLELPDTGWIRRYRVRVFGDPDADQLATLQQGITVDGVRYGSIDAQVDSKAGANTWVTVSLREGRNREVRRVMEHLGYRVNRLLRVAYGPFQLGSMKPGEVKEVPPKVLAEQLGLAQSPERKVGTAKAKPPKNARKPDKPRKPAGGKPGNKPAGRAANRDPQGQQDKQSKPHAHRRRTS</sequence>
<evidence type="ECO:0000256" key="3">
    <source>
        <dbReference type="ARBA" id="ARBA00022884"/>
    </source>
</evidence>
<evidence type="ECO:0000313" key="9">
    <source>
        <dbReference type="EMBL" id="MBK1667566.1"/>
    </source>
</evidence>
<dbReference type="SUPFAM" id="SSF55120">
    <property type="entry name" value="Pseudouridine synthase"/>
    <property type="match status" value="1"/>
</dbReference>
<organism evidence="9 10">
    <name type="scientific">Rhodovibrio sodomensis</name>
    <dbReference type="NCBI Taxonomy" id="1088"/>
    <lineage>
        <taxon>Bacteria</taxon>
        <taxon>Pseudomonadati</taxon>
        <taxon>Pseudomonadota</taxon>
        <taxon>Alphaproteobacteria</taxon>
        <taxon>Rhodospirillales</taxon>
        <taxon>Rhodovibrionaceae</taxon>
        <taxon>Rhodovibrio</taxon>
    </lineage>
</organism>
<gene>
    <name evidence="9" type="ORF">CKO28_05910</name>
</gene>
<dbReference type="SUPFAM" id="SSF55174">
    <property type="entry name" value="Alpha-L RNA-binding motif"/>
    <property type="match status" value="1"/>
</dbReference>
<evidence type="ECO:0000313" key="10">
    <source>
        <dbReference type="Proteomes" id="UP001296873"/>
    </source>
</evidence>
<dbReference type="InterPro" id="IPR036986">
    <property type="entry name" value="S4_RNA-bd_sf"/>
</dbReference>
<comment type="catalytic activity">
    <reaction evidence="1">
        <text>a uridine in RNA = a pseudouridine in RNA</text>
        <dbReference type="Rhea" id="RHEA:48348"/>
        <dbReference type="Rhea" id="RHEA-COMP:12068"/>
        <dbReference type="Rhea" id="RHEA-COMP:12069"/>
        <dbReference type="ChEBI" id="CHEBI:65314"/>
        <dbReference type="ChEBI" id="CHEBI:65315"/>
    </reaction>
</comment>
<evidence type="ECO:0000259" key="8">
    <source>
        <dbReference type="SMART" id="SM00363"/>
    </source>
</evidence>
<dbReference type="EMBL" id="NRRL01000008">
    <property type="protein sequence ID" value="MBK1667566.1"/>
    <property type="molecule type" value="Genomic_DNA"/>
</dbReference>
<protein>
    <recommendedName>
        <fullName evidence="6">Pseudouridine synthase</fullName>
        <ecNumber evidence="6">5.4.99.-</ecNumber>
    </recommendedName>
</protein>
<dbReference type="InterPro" id="IPR020103">
    <property type="entry name" value="PsdUridine_synth_cat_dom_sf"/>
</dbReference>
<dbReference type="PANTHER" id="PTHR47683">
    <property type="entry name" value="PSEUDOURIDINE SYNTHASE FAMILY PROTEIN-RELATED"/>
    <property type="match status" value="1"/>
</dbReference>
<dbReference type="InterPro" id="IPR000748">
    <property type="entry name" value="PsdUridine_synth_RsuA/RluB/E/F"/>
</dbReference>
<dbReference type="InterPro" id="IPR050343">
    <property type="entry name" value="RsuA_PseudoU_synthase"/>
</dbReference>
<keyword evidence="3 5" id="KW-0694">RNA-binding</keyword>
<dbReference type="InterPro" id="IPR002942">
    <property type="entry name" value="S4_RNA-bd"/>
</dbReference>
<comment type="caution">
    <text evidence="9">The sequence shown here is derived from an EMBL/GenBank/DDBJ whole genome shotgun (WGS) entry which is preliminary data.</text>
</comment>
<evidence type="ECO:0000256" key="4">
    <source>
        <dbReference type="ARBA" id="ARBA00023235"/>
    </source>
</evidence>
<dbReference type="Gene3D" id="3.30.70.580">
    <property type="entry name" value="Pseudouridine synthase I, catalytic domain, N-terminal subdomain"/>
    <property type="match status" value="1"/>
</dbReference>
<keyword evidence="10" id="KW-1185">Reference proteome</keyword>
<evidence type="ECO:0000256" key="5">
    <source>
        <dbReference type="PROSITE-ProRule" id="PRU00182"/>
    </source>
</evidence>
<dbReference type="InterPro" id="IPR006145">
    <property type="entry name" value="PsdUridine_synth_RsuA/RluA"/>
</dbReference>
<dbReference type="EC" id="5.4.99.-" evidence="6"/>
<keyword evidence="4 6" id="KW-0413">Isomerase</keyword>
<dbReference type="InterPro" id="IPR042092">
    <property type="entry name" value="PsdUridine_s_RsuA/RluB/E/F_cat"/>
</dbReference>
<feature type="compositionally biased region" description="Basic residues" evidence="7">
    <location>
        <begin position="305"/>
        <end position="314"/>
    </location>
</feature>
<feature type="region of interest" description="Disordered" evidence="7">
    <location>
        <begin position="247"/>
        <end position="314"/>
    </location>
</feature>
<dbReference type="Pfam" id="PF00849">
    <property type="entry name" value="PseudoU_synth_2"/>
    <property type="match status" value="1"/>
</dbReference>
<comment type="similarity">
    <text evidence="2 6">Belongs to the pseudouridine synthase RsuA family.</text>
</comment>
<dbReference type="Gene3D" id="3.30.70.1560">
    <property type="entry name" value="Alpha-L RNA-binding motif"/>
    <property type="match status" value="1"/>
</dbReference>
<feature type="compositionally biased region" description="Low complexity" evidence="7">
    <location>
        <begin position="280"/>
        <end position="291"/>
    </location>
</feature>
<dbReference type="Gene3D" id="3.10.290.10">
    <property type="entry name" value="RNA-binding S4 domain"/>
    <property type="match status" value="1"/>
</dbReference>
<dbReference type="PANTHER" id="PTHR47683:SF3">
    <property type="entry name" value="RIBOSOMAL LARGE SUBUNIT PSEUDOURIDINE SYNTHASE B"/>
    <property type="match status" value="1"/>
</dbReference>
<accession>A0ABS1DCC5</accession>
<proteinExistence type="inferred from homology"/>
<reference evidence="9 10" key="1">
    <citation type="journal article" date="2020" name="Microorganisms">
        <title>Osmotic Adaptation and Compatible Solute Biosynthesis of Phototrophic Bacteria as Revealed from Genome Analyses.</title>
        <authorList>
            <person name="Imhoff J.F."/>
            <person name="Rahn T."/>
            <person name="Kunzel S."/>
            <person name="Keller A."/>
            <person name="Neulinger S.C."/>
        </authorList>
    </citation>
    <scope>NUCLEOTIDE SEQUENCE [LARGE SCALE GENOMIC DNA]</scope>
    <source>
        <strain evidence="9 10">DSM 9895</strain>
    </source>
</reference>
<feature type="domain" description="RNA-binding S4" evidence="8">
    <location>
        <begin position="17"/>
        <end position="75"/>
    </location>
</feature>
<evidence type="ECO:0000256" key="7">
    <source>
        <dbReference type="SAM" id="MobiDB-lite"/>
    </source>
</evidence>
<dbReference type="PROSITE" id="PS50889">
    <property type="entry name" value="S4"/>
    <property type="match status" value="1"/>
</dbReference>
<dbReference type="CDD" id="cd00165">
    <property type="entry name" value="S4"/>
    <property type="match status" value="1"/>
</dbReference>
<dbReference type="NCBIfam" id="TIGR00093">
    <property type="entry name" value="pseudouridine synthase"/>
    <property type="match status" value="1"/>
</dbReference>
<evidence type="ECO:0000256" key="1">
    <source>
        <dbReference type="ARBA" id="ARBA00000073"/>
    </source>
</evidence>
<dbReference type="InterPro" id="IPR020094">
    <property type="entry name" value="TruA/RsuA/RluB/E/F_N"/>
</dbReference>
<dbReference type="SMART" id="SM00363">
    <property type="entry name" value="S4"/>
    <property type="match status" value="1"/>
</dbReference>
<name>A0ABS1DCC5_9PROT</name>
<evidence type="ECO:0000256" key="6">
    <source>
        <dbReference type="RuleBase" id="RU003887"/>
    </source>
</evidence>
<dbReference type="Pfam" id="PF01479">
    <property type="entry name" value="S4"/>
    <property type="match status" value="1"/>
</dbReference>